<evidence type="ECO:0000256" key="7">
    <source>
        <dbReference type="ARBA" id="ARBA00022737"/>
    </source>
</evidence>
<keyword evidence="7" id="KW-0677">Repeat</keyword>
<dbReference type="PROSITE" id="PS50025">
    <property type="entry name" value="LAM_G_DOMAIN"/>
    <property type="match status" value="3"/>
</dbReference>
<feature type="disulfide bond" evidence="11">
    <location>
        <begin position="1356"/>
        <end position="1365"/>
    </location>
</feature>
<evidence type="ECO:0000256" key="3">
    <source>
        <dbReference type="ARBA" id="ARBA00022490"/>
    </source>
</evidence>
<feature type="domain" description="Laminin G" evidence="15">
    <location>
        <begin position="566"/>
        <end position="727"/>
    </location>
</feature>
<keyword evidence="13" id="KW-1133">Transmembrane helix</keyword>
<feature type="domain" description="EGF-like" evidence="16">
    <location>
        <begin position="1407"/>
        <end position="1443"/>
    </location>
</feature>
<feature type="disulfide bond" evidence="11">
    <location>
        <begin position="1433"/>
        <end position="1442"/>
    </location>
</feature>
<evidence type="ECO:0000259" key="16">
    <source>
        <dbReference type="PROSITE" id="PS50026"/>
    </source>
</evidence>
<feature type="domain" description="EGF-like" evidence="16">
    <location>
        <begin position="280"/>
        <end position="317"/>
    </location>
</feature>
<dbReference type="PROSITE" id="PS00010">
    <property type="entry name" value="ASX_HYDROXYL"/>
    <property type="match status" value="8"/>
</dbReference>
<feature type="domain" description="EGF-like" evidence="16">
    <location>
        <begin position="64"/>
        <end position="100"/>
    </location>
</feature>
<dbReference type="SMART" id="SM00181">
    <property type="entry name" value="EGF"/>
    <property type="match status" value="24"/>
</dbReference>
<protein>
    <submittedName>
        <fullName evidence="18">Uncharacterized protein</fullName>
    </submittedName>
</protein>
<feature type="disulfide bond" evidence="11">
    <location>
        <begin position="1471"/>
        <end position="1480"/>
    </location>
</feature>
<feature type="domain" description="EGF-like" evidence="16">
    <location>
        <begin position="207"/>
        <end position="243"/>
    </location>
</feature>
<feature type="domain" description="EGF-like" evidence="16">
    <location>
        <begin position="1596"/>
        <end position="1633"/>
    </location>
</feature>
<dbReference type="GO" id="GO:0043235">
    <property type="term" value="C:receptor complex"/>
    <property type="evidence" value="ECO:0007669"/>
    <property type="project" value="TreeGrafter"/>
</dbReference>
<dbReference type="InterPro" id="IPR009030">
    <property type="entry name" value="Growth_fac_rcpt_cys_sf"/>
</dbReference>
<evidence type="ECO:0000256" key="12">
    <source>
        <dbReference type="SAM" id="MobiDB-lite"/>
    </source>
</evidence>
<dbReference type="SUPFAM" id="SSF57196">
    <property type="entry name" value="EGF/Laminin"/>
    <property type="match status" value="11"/>
</dbReference>
<keyword evidence="10" id="KW-0325">Glycoprotein</keyword>
<feature type="disulfide bond" evidence="11">
    <location>
        <begin position="1546"/>
        <end position="1555"/>
    </location>
</feature>
<feature type="transmembrane region" description="Helical" evidence="13">
    <location>
        <begin position="1696"/>
        <end position="1723"/>
    </location>
</feature>
<dbReference type="FunFam" id="2.10.25.10:FF:000425">
    <property type="entry name" value="Eyes shut homolog"/>
    <property type="match status" value="1"/>
</dbReference>
<feature type="domain" description="EGF-like" evidence="16">
    <location>
        <begin position="1558"/>
        <end position="1594"/>
    </location>
</feature>
<reference evidence="18" key="1">
    <citation type="submission" date="2022-11" db="UniProtKB">
        <authorList>
            <consortium name="WormBaseParasite"/>
        </authorList>
    </citation>
    <scope>IDENTIFICATION</scope>
</reference>
<keyword evidence="8" id="KW-0106">Calcium</keyword>
<dbReference type="CDD" id="cd00110">
    <property type="entry name" value="LamG"/>
    <property type="match status" value="2"/>
</dbReference>
<feature type="disulfide bond" evidence="11">
    <location>
        <begin position="90"/>
        <end position="99"/>
    </location>
</feature>
<feature type="domain" description="EGF-like" evidence="16">
    <location>
        <begin position="1368"/>
        <end position="1405"/>
    </location>
</feature>
<keyword evidence="17" id="KW-1185">Reference proteome</keyword>
<feature type="domain" description="EGF-like" evidence="16">
    <location>
        <begin position="1290"/>
        <end position="1326"/>
    </location>
</feature>
<feature type="disulfide bond" evidence="11">
    <location>
        <begin position="1395"/>
        <end position="1404"/>
    </location>
</feature>
<dbReference type="InterPro" id="IPR001881">
    <property type="entry name" value="EGF-like_Ca-bd_dom"/>
</dbReference>
<dbReference type="InterPro" id="IPR000152">
    <property type="entry name" value="EGF-type_Asp/Asn_hydroxyl_site"/>
</dbReference>
<dbReference type="GO" id="GO:0005576">
    <property type="term" value="C:extracellular region"/>
    <property type="evidence" value="ECO:0007669"/>
    <property type="project" value="UniProtKB-SubCell"/>
</dbReference>
<comment type="subcellular location">
    <subcellularLocation>
        <location evidence="1">Cytoplasm</location>
    </subcellularLocation>
    <subcellularLocation>
        <location evidence="2">Secreted</location>
    </subcellularLocation>
</comment>
<keyword evidence="6 14" id="KW-0732">Signal</keyword>
<feature type="disulfide bond" evidence="11">
    <location>
        <begin position="755"/>
        <end position="764"/>
    </location>
</feature>
<evidence type="ECO:0000256" key="5">
    <source>
        <dbReference type="ARBA" id="ARBA00022536"/>
    </source>
</evidence>
<feature type="domain" description="EGF-like" evidence="16">
    <location>
        <begin position="1212"/>
        <end position="1249"/>
    </location>
</feature>
<feature type="disulfide bond" evidence="11">
    <location>
        <begin position="1562"/>
        <end position="1572"/>
    </location>
</feature>
<dbReference type="SUPFAM" id="SSF49899">
    <property type="entry name" value="Concanavalin A-like lectins/glucanases"/>
    <property type="match status" value="3"/>
</dbReference>
<evidence type="ECO:0000256" key="6">
    <source>
        <dbReference type="ARBA" id="ARBA00022729"/>
    </source>
</evidence>
<feature type="domain" description="EGF-like" evidence="16">
    <location>
        <begin position="1251"/>
        <end position="1288"/>
    </location>
</feature>
<dbReference type="GO" id="GO:0009986">
    <property type="term" value="C:cell surface"/>
    <property type="evidence" value="ECO:0007669"/>
    <property type="project" value="TreeGrafter"/>
</dbReference>
<feature type="domain" description="EGF-like" evidence="16">
    <location>
        <begin position="1445"/>
        <end position="1481"/>
    </location>
</feature>
<dbReference type="Pfam" id="PF12661">
    <property type="entry name" value="hEGF"/>
    <property type="match status" value="3"/>
</dbReference>
<feature type="disulfide bond" evidence="11">
    <location>
        <begin position="157"/>
        <end position="166"/>
    </location>
</feature>
<dbReference type="InterPro" id="IPR051355">
    <property type="entry name" value="Notch/Slit_guidance"/>
</dbReference>
<dbReference type="Pfam" id="PF00008">
    <property type="entry name" value="EGF"/>
    <property type="match status" value="8"/>
</dbReference>
<dbReference type="GO" id="GO:0007411">
    <property type="term" value="P:axon guidance"/>
    <property type="evidence" value="ECO:0007669"/>
    <property type="project" value="TreeGrafter"/>
</dbReference>
<feature type="domain" description="Laminin G" evidence="15">
    <location>
        <begin position="1025"/>
        <end position="1210"/>
    </location>
</feature>
<evidence type="ECO:0000256" key="14">
    <source>
        <dbReference type="SAM" id="SignalP"/>
    </source>
</evidence>
<feature type="domain" description="EGF-like" evidence="16">
    <location>
        <begin position="964"/>
        <end position="999"/>
    </location>
</feature>
<feature type="disulfide bond" evidence="11">
    <location>
        <begin position="1508"/>
        <end position="1517"/>
    </location>
</feature>
<dbReference type="InterPro" id="IPR013032">
    <property type="entry name" value="EGF-like_CS"/>
</dbReference>
<evidence type="ECO:0000313" key="17">
    <source>
        <dbReference type="Proteomes" id="UP000887540"/>
    </source>
</evidence>
<feature type="disulfide bond" evidence="11">
    <location>
        <begin position="307"/>
        <end position="316"/>
    </location>
</feature>
<feature type="disulfide bond" evidence="11">
    <location>
        <begin position="349"/>
        <end position="358"/>
    </location>
</feature>
<dbReference type="CDD" id="cd00054">
    <property type="entry name" value="EGF_CA"/>
    <property type="match status" value="10"/>
</dbReference>
<feature type="disulfide bond" evidence="11">
    <location>
        <begin position="1486"/>
        <end position="1496"/>
    </location>
</feature>
<evidence type="ECO:0000256" key="1">
    <source>
        <dbReference type="ARBA" id="ARBA00004496"/>
    </source>
</evidence>
<feature type="domain" description="EGF-like" evidence="16">
    <location>
        <begin position="1329"/>
        <end position="1366"/>
    </location>
</feature>
<feature type="domain" description="EGF-like" evidence="16">
    <location>
        <begin position="1520"/>
        <end position="1556"/>
    </location>
</feature>
<dbReference type="GO" id="GO:0005509">
    <property type="term" value="F:calcium ion binding"/>
    <property type="evidence" value="ECO:0007669"/>
    <property type="project" value="InterPro"/>
</dbReference>
<feature type="domain" description="EGF-like" evidence="16">
    <location>
        <begin position="130"/>
        <end position="167"/>
    </location>
</feature>
<feature type="chain" id="PRO_5037941739" evidence="14">
    <location>
        <begin position="22"/>
        <end position="1730"/>
    </location>
</feature>
<sequence length="1730" mass="191086">MKLSFIFFISSFIVFLRVIETKRNCNSNVCFNDGVCLVNDDSKTFECICREEPQQRFTGTLCENTITCDLKCQNGGNCIFDKNGSPSCNCTTEFTGEFCTEASPADCQITGCPPNEICMADQSSSRFSCDVDYCATHSPCKNNSTCRPTKGGYLCECLLGYTGQTCEDDLNECEFSPCKNDGTCQNTLGSYKCECKPGFGGELCTEKIGFCLPNPCGDHGTCQDLDDSYRCECHTGYTGQHCETETPCTCENPSHQCTLVAGQPSCQCPPGMQGENCDEPLDICAEKNECQNGGQCIANGNKTFCICPSRYSGHFCEHEIDEDCLVDGKKCENNGQCRHSSSSEAYCECLPNYSGKWCEVSNFLSTVHPGNITSRSCPTGFIGEQCDLECDCHPNEICRESIENPGRAECLRVSNGTDETSSSSPSPSTLTHVDINTTFETQKTTSTQPGTPFSSMRTSVTKLPITSMSTKFPLIPSIDFKNVTSCDECVHAQKCLKLDGRWQCICQPEYSGSVCDLPIQPCQKLRCANGQVCRLRRTRKGDVPFCGCPPGLAGLDCQTPTIATFKSSSIFIRQTSQMLPNLRSGSQTYSLELSFRTTVANVHFASGETILGQLQFSIGLSQGQLALNLSSNRIYGILDLPLNDADWYTIRFDGHSNGTTVEVIEATSGYLLAKRIFPRQPWGIYTTRVGRRDGGGYMVGCLRDVVVNQQNVDLFDPERSIDVVSGCERREQCAADTCQNSAKCIDLWSEFRCDCLRPFLAPDCIHQLQEATFGHENQSTMVKFSVSKEEASVVRQFTDLSFLVRTNAENGPIMYLGENGNDDVGTFLSVEVLNGKLKVNTRLGGKNVMSKASENKINDNTPHLVQIMRQNNDIKLSIDGKREFVLTLNWPFEHPLLMDSVVLGDSDSTRPEAFSSKTKYLKGTLQDIRLNGRSIILDDNPPDFDLEKFGQKISSTNLLRGTVSDNICASRRCQHGECRNTFNDYECLCEVGWMGRDCDERDYCSNSTCEDGTTCKNSHNGFVCVGTATFAPTSTIKYNIFLPERPWITPKESNFTFEIRTRSSRGNVFKLQSSVESLWLELVDRKLIFGYNNVTSSMEDPLAFNLSDGKWHTIMVFMNSNSKLFATFDNFSTVPLLAPFSFTRFLMDKSSRITLGKSYNATGFKGCLREVKLNTLPEFSFLRKDNFGGHLEETVHFIPESREHIRADGCHSTEICGRVNPCKNGARCLDLFELRKCECQPGFEGEFCEININDCDGFTACHPNGVCLDGLNEQSCVCKPGYSGSRCEQMEDQCSPNPCQNGANCKTIDGEFSCQCPVGFFGHRCQQRQDVDCAAKPCENGATCTDLTQNSILCSCTDGFQGVLCDIPAVQCREMPCSNGGTCSTGQDGSLVCQCPLGYAGKTCTEFVDTCTSQKPCVHGRCSNTWNGFLCECDEGWQGPNCDIPMDFCFDFPCDNNGTCVDSGSSFRCECAKYFMGDRCEIVGVCASSPCVHGDCVQHSPTDYSCNCFKGYRGSTCEEQIDYCLDKPCKNGAACEKLVGDYNCKCIPGFTGKMCEVDIDDCTKDSCTHGVCIDRVNSFDCNCTNTGFNGRRCEEDIDECAQAEFNCVHGLCKNLPGSYECKCFQGFIGQKCNMVNPCLPDLQNRTLHTCVHGRCVNPIVIRQQSGREVTTHECECFQGFEGPQCSHVIEKHHALALGYILGPVAAILLVLCLLGCMLFLFVARNKRANQ</sequence>
<keyword evidence="13" id="KW-0812">Transmembrane</keyword>
<dbReference type="PROSITE" id="PS00022">
    <property type="entry name" value="EGF_1"/>
    <property type="match status" value="21"/>
</dbReference>
<evidence type="ECO:0000256" key="10">
    <source>
        <dbReference type="ARBA" id="ARBA00023180"/>
    </source>
</evidence>
<feature type="domain" description="Laminin G" evidence="15">
    <location>
        <begin position="771"/>
        <end position="968"/>
    </location>
</feature>
<organism evidence="17 18">
    <name type="scientific">Acrobeloides nanus</name>
    <dbReference type="NCBI Taxonomy" id="290746"/>
    <lineage>
        <taxon>Eukaryota</taxon>
        <taxon>Metazoa</taxon>
        <taxon>Ecdysozoa</taxon>
        <taxon>Nematoda</taxon>
        <taxon>Chromadorea</taxon>
        <taxon>Rhabditida</taxon>
        <taxon>Tylenchina</taxon>
        <taxon>Cephalobomorpha</taxon>
        <taxon>Cephaloboidea</taxon>
        <taxon>Cephalobidae</taxon>
        <taxon>Acrobeloides</taxon>
    </lineage>
</organism>
<dbReference type="InterPro" id="IPR000742">
    <property type="entry name" value="EGF"/>
</dbReference>
<feature type="domain" description="EGF-like" evidence="16">
    <location>
        <begin position="518"/>
        <end position="558"/>
    </location>
</feature>
<dbReference type="Pfam" id="PF02210">
    <property type="entry name" value="Laminin_G_2"/>
    <property type="match status" value="2"/>
</dbReference>
<dbReference type="GO" id="GO:0005886">
    <property type="term" value="C:plasma membrane"/>
    <property type="evidence" value="ECO:0007669"/>
    <property type="project" value="TreeGrafter"/>
</dbReference>
<feature type="disulfide bond" evidence="11">
    <location>
        <begin position="1623"/>
        <end position="1632"/>
    </location>
</feature>
<dbReference type="WBParaSite" id="ACRNAN_scaffold2311.g29861.t1">
    <property type="protein sequence ID" value="ACRNAN_scaffold2311.g29861.t1"/>
    <property type="gene ID" value="ACRNAN_scaffold2311.g29861"/>
</dbReference>
<accession>A0A914DER7</accession>
<dbReference type="PROSITE" id="PS50026">
    <property type="entry name" value="EGF_3"/>
    <property type="match status" value="21"/>
</dbReference>
<dbReference type="Gene3D" id="2.60.120.200">
    <property type="match status" value="3"/>
</dbReference>
<feature type="disulfide bond" evidence="11">
    <location>
        <begin position="548"/>
        <end position="557"/>
    </location>
</feature>
<dbReference type="InterPro" id="IPR018097">
    <property type="entry name" value="EGF_Ca-bd_CS"/>
</dbReference>
<feature type="disulfide bond" evidence="11">
    <location>
        <begin position="233"/>
        <end position="242"/>
    </location>
</feature>
<dbReference type="FunFam" id="2.10.25.10:FF:000472">
    <property type="entry name" value="Uncharacterized protein, isoform A"/>
    <property type="match status" value="3"/>
</dbReference>
<keyword evidence="4" id="KW-0964">Secreted</keyword>
<feature type="disulfide bond" evidence="11">
    <location>
        <begin position="968"/>
        <end position="978"/>
    </location>
</feature>
<dbReference type="Pfam" id="PF07645">
    <property type="entry name" value="EGF_CA"/>
    <property type="match status" value="2"/>
</dbReference>
<dbReference type="GO" id="GO:0007219">
    <property type="term" value="P:Notch signaling pathway"/>
    <property type="evidence" value="ECO:0007669"/>
    <property type="project" value="TreeGrafter"/>
</dbReference>
<dbReference type="FunFam" id="2.10.25.10:FF:000095">
    <property type="entry name" value="Notch, isoform B"/>
    <property type="match status" value="1"/>
</dbReference>
<comment type="caution">
    <text evidence="11">Lacks conserved residue(s) required for the propagation of feature annotation.</text>
</comment>
<proteinExistence type="predicted"/>
<feature type="disulfide bond" evidence="11">
    <location>
        <begin position="1239"/>
        <end position="1248"/>
    </location>
</feature>
<feature type="disulfide bond" evidence="11">
    <location>
        <begin position="1278"/>
        <end position="1287"/>
    </location>
</feature>
<feature type="domain" description="EGF-like" evidence="16">
    <location>
        <begin position="320"/>
        <end position="359"/>
    </location>
</feature>
<evidence type="ECO:0000256" key="2">
    <source>
        <dbReference type="ARBA" id="ARBA00004613"/>
    </source>
</evidence>
<dbReference type="GO" id="GO:0045597">
    <property type="term" value="P:positive regulation of cell differentiation"/>
    <property type="evidence" value="ECO:0007669"/>
    <property type="project" value="UniProtKB-ARBA"/>
</dbReference>
<evidence type="ECO:0000256" key="11">
    <source>
        <dbReference type="PROSITE-ProRule" id="PRU00076"/>
    </source>
</evidence>
<name>A0A914DER7_9BILA</name>
<dbReference type="PROSITE" id="PS01187">
    <property type="entry name" value="EGF_CA"/>
    <property type="match status" value="2"/>
</dbReference>
<feature type="domain" description="EGF-like" evidence="16">
    <location>
        <begin position="729"/>
        <end position="765"/>
    </location>
</feature>
<keyword evidence="13" id="KW-0472">Membrane</keyword>
<dbReference type="SMART" id="SM00179">
    <property type="entry name" value="EGF_CA"/>
    <property type="match status" value="19"/>
</dbReference>
<feature type="disulfide bond" evidence="11">
    <location>
        <begin position="1316"/>
        <end position="1325"/>
    </location>
</feature>
<keyword evidence="3" id="KW-0963">Cytoplasm</keyword>
<dbReference type="GO" id="GO:0005737">
    <property type="term" value="C:cytoplasm"/>
    <property type="evidence" value="ECO:0007669"/>
    <property type="project" value="UniProtKB-SubCell"/>
</dbReference>
<dbReference type="PANTHER" id="PTHR45836:SF23">
    <property type="entry name" value="NEUROGENIC LOCUS NOTCH HOMOLOG PROTEIN 1"/>
    <property type="match status" value="1"/>
</dbReference>
<evidence type="ECO:0000256" key="8">
    <source>
        <dbReference type="ARBA" id="ARBA00022837"/>
    </source>
</evidence>
<feature type="signal peptide" evidence="14">
    <location>
        <begin position="1"/>
        <end position="21"/>
    </location>
</feature>
<dbReference type="InterPro" id="IPR001791">
    <property type="entry name" value="Laminin_G"/>
</dbReference>
<feature type="disulfide bond" evidence="11">
    <location>
        <begin position="68"/>
        <end position="78"/>
    </location>
</feature>
<feature type="domain" description="EGF-like" evidence="16">
    <location>
        <begin position="169"/>
        <end position="205"/>
    </location>
</feature>
<dbReference type="FunFam" id="2.10.25.10:FF:000279">
    <property type="entry name" value="Neurogenic locus notch 1"/>
    <property type="match status" value="1"/>
</dbReference>
<evidence type="ECO:0000256" key="4">
    <source>
        <dbReference type="ARBA" id="ARBA00022525"/>
    </source>
</evidence>
<feature type="disulfide bond" evidence="11">
    <location>
        <begin position="30"/>
        <end position="47"/>
    </location>
</feature>
<dbReference type="SMART" id="SM00282">
    <property type="entry name" value="LamG"/>
    <property type="match status" value="3"/>
</dbReference>
<feature type="disulfide bond" evidence="11">
    <location>
        <begin position="989"/>
        <end position="998"/>
    </location>
</feature>
<evidence type="ECO:0000259" key="15">
    <source>
        <dbReference type="PROSITE" id="PS50025"/>
    </source>
</evidence>
<feature type="domain" description="EGF-like" evidence="16">
    <location>
        <begin position="21"/>
        <end position="63"/>
    </location>
</feature>
<dbReference type="SUPFAM" id="SSF57184">
    <property type="entry name" value="Growth factor receptor domain"/>
    <property type="match status" value="2"/>
</dbReference>
<dbReference type="PANTHER" id="PTHR45836">
    <property type="entry name" value="SLIT HOMOLOG"/>
    <property type="match status" value="1"/>
</dbReference>
<dbReference type="PROSITE" id="PS01186">
    <property type="entry name" value="EGF_2"/>
    <property type="match status" value="15"/>
</dbReference>
<feature type="region of interest" description="Disordered" evidence="12">
    <location>
        <begin position="413"/>
        <end position="432"/>
    </location>
</feature>
<keyword evidence="9 11" id="KW-1015">Disulfide bond</keyword>
<keyword evidence="5 11" id="KW-0245">EGF-like domain</keyword>
<feature type="domain" description="EGF-like" evidence="16">
    <location>
        <begin position="1482"/>
        <end position="1518"/>
    </location>
</feature>
<dbReference type="Proteomes" id="UP000887540">
    <property type="component" value="Unplaced"/>
</dbReference>
<evidence type="ECO:0000256" key="9">
    <source>
        <dbReference type="ARBA" id="ARBA00023157"/>
    </source>
</evidence>
<dbReference type="FunFam" id="2.10.25.10:FF:000012">
    <property type="entry name" value="Delta-like protein"/>
    <property type="match status" value="1"/>
</dbReference>
<dbReference type="InterPro" id="IPR049883">
    <property type="entry name" value="NOTCH1_EGF-like"/>
</dbReference>
<evidence type="ECO:0000313" key="18">
    <source>
        <dbReference type="WBParaSite" id="ACRNAN_scaffold2311.g29861.t1"/>
    </source>
</evidence>
<dbReference type="Gene3D" id="2.10.25.10">
    <property type="entry name" value="Laminin"/>
    <property type="match status" value="22"/>
</dbReference>
<dbReference type="InterPro" id="IPR013320">
    <property type="entry name" value="ConA-like_dom_sf"/>
</dbReference>
<feature type="disulfide bond" evidence="11">
    <location>
        <begin position="195"/>
        <end position="204"/>
    </location>
</feature>
<evidence type="ECO:0000256" key="13">
    <source>
        <dbReference type="SAM" id="Phobius"/>
    </source>
</evidence>